<evidence type="ECO:0000313" key="2">
    <source>
        <dbReference type="Proteomes" id="UP000324974"/>
    </source>
</evidence>
<sequence length="119" mass="13161">MLSNLYTPMNRNDLKKANVVPVPGVPGVFVREISGKEYRNFQGACSSSKVDLSLSDDDRNLRAVYQLVNLTACDADGRRFWTDTEMGDTEELPVVRAKAIFETALAHNGLSPDAEKKVN</sequence>
<name>A0A5C1AI62_9BACT</name>
<reference evidence="2" key="1">
    <citation type="submission" date="2019-08" db="EMBL/GenBank/DDBJ databases">
        <title>Limnoglobus roseus gen. nov., sp. nov., a novel freshwater planctomycete with a giant genome from the family Gemmataceae.</title>
        <authorList>
            <person name="Kulichevskaya I.S."/>
            <person name="Naumoff D.G."/>
            <person name="Miroshnikov K."/>
            <person name="Ivanova A."/>
            <person name="Philippov D.A."/>
            <person name="Hakobyan A."/>
            <person name="Rijpstra I.C."/>
            <person name="Sinninghe Damste J.S."/>
            <person name="Liesack W."/>
            <person name="Dedysh S.N."/>
        </authorList>
    </citation>
    <scope>NUCLEOTIDE SEQUENCE [LARGE SCALE GENOMIC DNA]</scope>
    <source>
        <strain evidence="2">PX52</strain>
    </source>
</reference>
<dbReference type="RefSeq" id="WP_149113036.1">
    <property type="nucleotide sequence ID" value="NZ_CP042425.1"/>
</dbReference>
<keyword evidence="2" id="KW-1185">Reference proteome</keyword>
<dbReference type="EMBL" id="CP042425">
    <property type="protein sequence ID" value="QEL18530.1"/>
    <property type="molecule type" value="Genomic_DNA"/>
</dbReference>
<gene>
    <name evidence="1" type="ORF">PX52LOC_05557</name>
</gene>
<dbReference type="KEGG" id="lrs:PX52LOC_05557"/>
<organism evidence="1 2">
    <name type="scientific">Limnoglobus roseus</name>
    <dbReference type="NCBI Taxonomy" id="2598579"/>
    <lineage>
        <taxon>Bacteria</taxon>
        <taxon>Pseudomonadati</taxon>
        <taxon>Planctomycetota</taxon>
        <taxon>Planctomycetia</taxon>
        <taxon>Gemmatales</taxon>
        <taxon>Gemmataceae</taxon>
        <taxon>Limnoglobus</taxon>
    </lineage>
</organism>
<dbReference type="AlphaFoldDB" id="A0A5C1AI62"/>
<dbReference type="Proteomes" id="UP000324974">
    <property type="component" value="Chromosome"/>
</dbReference>
<proteinExistence type="predicted"/>
<accession>A0A5C1AI62</accession>
<evidence type="ECO:0000313" key="1">
    <source>
        <dbReference type="EMBL" id="QEL18530.1"/>
    </source>
</evidence>
<protein>
    <submittedName>
        <fullName evidence="1">Uncharacterized protein</fullName>
    </submittedName>
</protein>